<name>A0A645F4E3_9ZZZZ</name>
<dbReference type="AlphaFoldDB" id="A0A645F4E3"/>
<comment type="caution">
    <text evidence="2">The sequence shown here is derived from an EMBL/GenBank/DDBJ whole genome shotgun (WGS) entry which is preliminary data.</text>
</comment>
<protein>
    <submittedName>
        <fullName evidence="2">Uncharacterized protein</fullName>
    </submittedName>
</protein>
<evidence type="ECO:0000313" key="2">
    <source>
        <dbReference type="EMBL" id="MPN07433.1"/>
    </source>
</evidence>
<dbReference type="EMBL" id="VSSQ01053409">
    <property type="protein sequence ID" value="MPN07433.1"/>
    <property type="molecule type" value="Genomic_DNA"/>
</dbReference>
<proteinExistence type="predicted"/>
<accession>A0A645F4E3</accession>
<feature type="region of interest" description="Disordered" evidence="1">
    <location>
        <begin position="161"/>
        <end position="183"/>
    </location>
</feature>
<sequence>MDDLVLQMGKRMVGIYDLRRENGFYCGLKIAADKFPFAVPQFPIGKLCDAMKPELLLHLGKKLLIFPVERPHGGVDSIQLFPGVHTGAGIHRGIPGLQQIEETSHPDHKKLVQILGEDRKEFQPFQEGDLLLHGLVQHPVVEAEPGELPVLGKAKRTLFRRHPKHLVPPAGGKDSPPGRRGGW</sequence>
<gene>
    <name evidence="2" type="ORF">SDC9_154703</name>
</gene>
<evidence type="ECO:0000256" key="1">
    <source>
        <dbReference type="SAM" id="MobiDB-lite"/>
    </source>
</evidence>
<dbReference type="AntiFam" id="ANF00173">
    <property type="entry name" value="Shadow ORF (opposite ppk)"/>
</dbReference>
<organism evidence="2">
    <name type="scientific">bioreactor metagenome</name>
    <dbReference type="NCBI Taxonomy" id="1076179"/>
    <lineage>
        <taxon>unclassified sequences</taxon>
        <taxon>metagenomes</taxon>
        <taxon>ecological metagenomes</taxon>
    </lineage>
</organism>
<reference evidence="2" key="1">
    <citation type="submission" date="2019-08" db="EMBL/GenBank/DDBJ databases">
        <authorList>
            <person name="Kucharzyk K."/>
            <person name="Murdoch R.W."/>
            <person name="Higgins S."/>
            <person name="Loffler F."/>
        </authorList>
    </citation>
    <scope>NUCLEOTIDE SEQUENCE</scope>
</reference>